<dbReference type="Pfam" id="PF01553">
    <property type="entry name" value="Acyltransferase"/>
    <property type="match status" value="1"/>
</dbReference>
<sequence>MDKEITHSFYSITAWILQRLIYPLCRFYYFKIRGVTLIDVSGMKNADTPLLLAVAPHTKHSDVVIVPASVPFHLLPVRWLADEKIFTNQLKSYWLKLWGAVPVKRDRHGELRIDDIDTIIEFTESGKCVGIFPECCLVGGHFGELHQSLISKALKRRLPVYPIGLGFSELSSVGDKLMVERIKESVQIGEILTKPEDLLDRWTHL</sequence>
<protein>
    <submittedName>
        <fullName evidence="2">1-acyl-sn-glycerol-3-phosphate acyltransferase</fullName>
    </submittedName>
</protein>
<dbReference type="Proteomes" id="UP000886687">
    <property type="component" value="Unassembled WGS sequence"/>
</dbReference>
<gene>
    <name evidence="2" type="ORF">JAZ04_13200</name>
</gene>
<comment type="caution">
    <text evidence="2">The sequence shown here is derived from an EMBL/GenBank/DDBJ whole genome shotgun (WGS) entry which is preliminary data.</text>
</comment>
<organism evidence="2 3">
    <name type="scientific">Candidatus Thiodiazotropha lotti</name>
    <dbReference type="NCBI Taxonomy" id="2792787"/>
    <lineage>
        <taxon>Bacteria</taxon>
        <taxon>Pseudomonadati</taxon>
        <taxon>Pseudomonadota</taxon>
        <taxon>Gammaproteobacteria</taxon>
        <taxon>Chromatiales</taxon>
        <taxon>Sedimenticolaceae</taxon>
        <taxon>Candidatus Thiodiazotropha</taxon>
    </lineage>
</organism>
<name>A0A9E4K7H5_9GAMM</name>
<dbReference type="GO" id="GO:0016746">
    <property type="term" value="F:acyltransferase activity"/>
    <property type="evidence" value="ECO:0007669"/>
    <property type="project" value="UniProtKB-KW"/>
</dbReference>
<evidence type="ECO:0000313" key="3">
    <source>
        <dbReference type="Proteomes" id="UP000886687"/>
    </source>
</evidence>
<dbReference type="SUPFAM" id="SSF69593">
    <property type="entry name" value="Glycerol-3-phosphate (1)-acyltransferase"/>
    <property type="match status" value="1"/>
</dbReference>
<reference evidence="2" key="1">
    <citation type="journal article" date="2021" name="Proc. Natl. Acad. Sci. U.S.A.">
        <title>Global biogeography of chemosynthetic symbionts reveals both localized and globally distributed symbiont groups. .</title>
        <authorList>
            <person name="Osvatic J.T."/>
            <person name="Wilkins L.G.E."/>
            <person name="Leibrecht L."/>
            <person name="Leray M."/>
            <person name="Zauner S."/>
            <person name="Polzin J."/>
            <person name="Camacho Y."/>
            <person name="Gros O."/>
            <person name="van Gils J.A."/>
            <person name="Eisen J.A."/>
            <person name="Petersen J.M."/>
            <person name="Yuen B."/>
        </authorList>
    </citation>
    <scope>NUCLEOTIDE SEQUENCE</scope>
    <source>
        <strain evidence="2">MAGL173</strain>
    </source>
</reference>
<evidence type="ECO:0000259" key="1">
    <source>
        <dbReference type="SMART" id="SM00563"/>
    </source>
</evidence>
<dbReference type="SMART" id="SM00563">
    <property type="entry name" value="PlsC"/>
    <property type="match status" value="1"/>
</dbReference>
<dbReference type="EMBL" id="JAEPDI010000012">
    <property type="protein sequence ID" value="MCG7939794.1"/>
    <property type="molecule type" value="Genomic_DNA"/>
</dbReference>
<dbReference type="InterPro" id="IPR002123">
    <property type="entry name" value="Plipid/glycerol_acylTrfase"/>
</dbReference>
<proteinExistence type="predicted"/>
<keyword evidence="2" id="KW-0012">Acyltransferase</keyword>
<feature type="domain" description="Phospholipid/glycerol acyltransferase" evidence="1">
    <location>
        <begin position="51"/>
        <end position="168"/>
    </location>
</feature>
<dbReference type="AlphaFoldDB" id="A0A9E4K7H5"/>
<accession>A0A9E4K7H5</accession>
<keyword evidence="2" id="KW-0808">Transferase</keyword>
<evidence type="ECO:0000313" key="2">
    <source>
        <dbReference type="EMBL" id="MCG7939794.1"/>
    </source>
</evidence>